<feature type="compositionally biased region" description="Polar residues" evidence="1">
    <location>
        <begin position="45"/>
        <end position="56"/>
    </location>
</feature>
<feature type="compositionally biased region" description="Basic and acidic residues" evidence="1">
    <location>
        <begin position="334"/>
        <end position="357"/>
    </location>
</feature>
<evidence type="ECO:0000256" key="1">
    <source>
        <dbReference type="SAM" id="MobiDB-lite"/>
    </source>
</evidence>
<proteinExistence type="predicted"/>
<sequence length="409" mass="45900">MGKNSRRKRQRPQTQRPHEENDPNPKTAPTITVGLMVSGKKDDGPSSQTSLAKSSNPMQSMLNAFLDTIDAMERDHFFSEVHVEPERRAELWAQQAEIGEELVDKYSWAIPNKRSLSILKHFAPLVEVGCGANAYWCQQMKQAGIDIVGFDINPKSGGKIDSKSKGKGRSFSAQKGGPEVLAHSGNKHRNLFLCYPDENENNGEDPEEDFSLGLACLEHFQGDYVIHVGEIYGDTLSVDQAPWGRSSSPYFQQQLATQFHCVLQIPLPNWIHVRDTLTVWKRSSLCTIVFAADDEEEEGSSEEVSYRYVPPEERLPEERVAPFLLHLLQNEETSIKTEDQPHLTSEKKMGENAKDESAGASTPTATKFKKKRKNSDANETKDTNDGDVKKKKKTSADKAKEKLGYECSW</sequence>
<dbReference type="PANTHER" id="PTHR39290:SF6">
    <property type="entry name" value="S-ADENOSYL-L-METHIONINE-DEPENDENT METHYLTRANSFERASES SUPERFAMILY PROTEIN"/>
    <property type="match status" value="1"/>
</dbReference>
<protein>
    <submittedName>
        <fullName evidence="2">Uncharacterized protein</fullName>
    </submittedName>
</protein>
<feature type="region of interest" description="Disordered" evidence="1">
    <location>
        <begin position="1"/>
        <end position="56"/>
    </location>
</feature>
<reference evidence="2" key="1">
    <citation type="submission" date="2021-01" db="EMBL/GenBank/DDBJ databases">
        <authorList>
            <person name="Corre E."/>
            <person name="Pelletier E."/>
            <person name="Niang G."/>
            <person name="Scheremetjew M."/>
            <person name="Finn R."/>
            <person name="Kale V."/>
            <person name="Holt S."/>
            <person name="Cochrane G."/>
            <person name="Meng A."/>
            <person name="Brown T."/>
            <person name="Cohen L."/>
        </authorList>
    </citation>
    <scope>NUCLEOTIDE SEQUENCE</scope>
    <source>
        <strain evidence="2">CCMP127</strain>
    </source>
</reference>
<feature type="region of interest" description="Disordered" evidence="1">
    <location>
        <begin position="158"/>
        <end position="179"/>
    </location>
</feature>
<feature type="region of interest" description="Disordered" evidence="1">
    <location>
        <begin position="334"/>
        <end position="409"/>
    </location>
</feature>
<organism evidence="2">
    <name type="scientific">Amphora coffeiformis</name>
    <dbReference type="NCBI Taxonomy" id="265554"/>
    <lineage>
        <taxon>Eukaryota</taxon>
        <taxon>Sar</taxon>
        <taxon>Stramenopiles</taxon>
        <taxon>Ochrophyta</taxon>
        <taxon>Bacillariophyta</taxon>
        <taxon>Bacillariophyceae</taxon>
        <taxon>Bacillariophycidae</taxon>
        <taxon>Thalassiophysales</taxon>
        <taxon>Catenulaceae</taxon>
        <taxon>Amphora</taxon>
    </lineage>
</organism>
<dbReference type="EMBL" id="HBIM01010578">
    <property type="protein sequence ID" value="CAE0411508.1"/>
    <property type="molecule type" value="Transcribed_RNA"/>
</dbReference>
<dbReference type="AlphaFoldDB" id="A0A7S3P7V0"/>
<name>A0A7S3P7V0_9STRA</name>
<evidence type="ECO:0000313" key="2">
    <source>
        <dbReference type="EMBL" id="CAE0411508.1"/>
    </source>
</evidence>
<feature type="compositionally biased region" description="Basic residues" evidence="1">
    <location>
        <begin position="1"/>
        <end position="11"/>
    </location>
</feature>
<feature type="compositionally biased region" description="Basic and acidic residues" evidence="1">
    <location>
        <begin position="374"/>
        <end position="409"/>
    </location>
</feature>
<gene>
    <name evidence="2" type="ORF">ACOF00016_LOCUS8838</name>
</gene>
<dbReference type="PANTHER" id="PTHR39290">
    <property type="entry name" value="C3H1-TYPE DOMAIN-CONTAINING PROTEIN-RELATED"/>
    <property type="match status" value="1"/>
</dbReference>
<accession>A0A7S3P7V0</accession>